<feature type="compositionally biased region" description="Basic and acidic residues" evidence="5">
    <location>
        <begin position="370"/>
        <end position="414"/>
    </location>
</feature>
<reference evidence="9 10" key="1">
    <citation type="submission" date="2024-06" db="EMBL/GenBank/DDBJ databases">
        <authorList>
            <person name="Pan Q."/>
            <person name="Wen M."/>
            <person name="Jouanno E."/>
            <person name="Zahm M."/>
            <person name="Klopp C."/>
            <person name="Cabau C."/>
            <person name="Louis A."/>
            <person name="Berthelot C."/>
            <person name="Parey E."/>
            <person name="Roest Crollius H."/>
            <person name="Montfort J."/>
            <person name="Robinson-Rechavi M."/>
            <person name="Bouchez O."/>
            <person name="Lampietro C."/>
            <person name="Lopez Roques C."/>
            <person name="Donnadieu C."/>
            <person name="Postlethwait J."/>
            <person name="Bobe J."/>
            <person name="Verreycken H."/>
            <person name="Guiguen Y."/>
        </authorList>
    </citation>
    <scope>NUCLEOTIDE SEQUENCE [LARGE SCALE GENOMIC DNA]</scope>
    <source>
        <strain evidence="9">Up_M1</strain>
        <tissue evidence="9">Testis</tissue>
    </source>
</reference>
<dbReference type="InterPro" id="IPR000538">
    <property type="entry name" value="Link_dom"/>
</dbReference>
<keyword evidence="6" id="KW-0812">Transmembrane</keyword>
<sequence length="857" mass="94739">MMAFRINQNVFFSSMFGSLIWLTVVSVVHGRVFLLDQRNTSTSRDLAEAEVLCATNDARLATAEELRHAVVDCSFSACTRGWLEGGSVGTTVCSNLGSALKAVDVKIEEATEDNTRLDIFCVKDKGVPCGDPPAFPNTRLQGHTGDDIGEDLLYYCLPGHVMPNGQSAFGLMCDSCGEWYGQVQQCVKDKTEAHIDYEDKFTDDHLSYITPTEEEDTDEGPVEHVHGEEVHEEATHIHEGEDTGKEELMDQEQQKQHKEAGGEEAQGEKELSEVGEAHQEVGEGVDMGEDEGDMTDHLVDKEKQEKTDVLEATEAPVSLLSQKHLFWFPSEAFQEAGHGGSPQPPNTQDTPPEGDSRVRASGSESDESKEDSHIDQTKDDDSHERLFQQPMGREDDIDHEQIDLKHTHDNQSEPDHDDLDDQTDPDQDESSERVFDGDDNVDHEVHESYESEEAHREHRGEKSEGDHEKGGRYNDDDGQNEHYEVGEHEDEDHFHSHGKHDDHEDHVHDDVNNRHGDDHSGPSIHHEDHYEQDHTGVHEDRSKNDRNVPKYHDHDEHDHDGNDRHSPDDHDDSNDHVAPPLVITTGEPQTVTLDVAGREPAASTDDSWLDGHPVSQEETNTKKVGVISTEEGEETEVQEGVVMIEAKDHPNEVEMSRPTSSTDSFLVPGFPAEGAGPVEKDKDEGWVRRFTPTPSFPSPVSTASDSHSADYATPSLTSSQGNAARPASTDTRDTLDYVHPFLKLHPTQTPGGDDVIDEEEPVERHNRTGHSGEREGETGETGCTGGEEDCPPPPPPSSSRGPTVAAVVVAVCAVAAATAIGAWCYRRKLQKSSIYEMNGKGQSPSRQGQQIEMQQKV</sequence>
<feature type="transmembrane region" description="Helical" evidence="6">
    <location>
        <begin position="804"/>
        <end position="825"/>
    </location>
</feature>
<evidence type="ECO:0000256" key="4">
    <source>
        <dbReference type="PROSITE-ProRule" id="PRU00302"/>
    </source>
</evidence>
<feature type="domain" description="Sushi" evidence="7">
    <location>
        <begin position="127"/>
        <end position="188"/>
    </location>
</feature>
<feature type="compositionally biased region" description="Basic and acidic residues" evidence="5">
    <location>
        <begin position="762"/>
        <end position="777"/>
    </location>
</feature>
<dbReference type="InterPro" id="IPR035976">
    <property type="entry name" value="Sushi/SCR/CCP_sf"/>
</dbReference>
<organism evidence="9 10">
    <name type="scientific">Umbra pygmaea</name>
    <name type="common">Eastern mudminnow</name>
    <dbReference type="NCBI Taxonomy" id="75934"/>
    <lineage>
        <taxon>Eukaryota</taxon>
        <taxon>Metazoa</taxon>
        <taxon>Chordata</taxon>
        <taxon>Craniata</taxon>
        <taxon>Vertebrata</taxon>
        <taxon>Euteleostomi</taxon>
        <taxon>Actinopterygii</taxon>
        <taxon>Neopterygii</taxon>
        <taxon>Teleostei</taxon>
        <taxon>Protacanthopterygii</taxon>
        <taxon>Esociformes</taxon>
        <taxon>Umbridae</taxon>
        <taxon>Umbra</taxon>
    </lineage>
</organism>
<dbReference type="PANTHER" id="PTHR32493:SF0">
    <property type="entry name" value="SUSHI DOMAIN-CONTAINING PROTEIN 5"/>
    <property type="match status" value="1"/>
</dbReference>
<feature type="domain" description="Link" evidence="8">
    <location>
        <begin position="31"/>
        <end position="123"/>
    </location>
</feature>
<dbReference type="FunFam" id="3.10.100.10:FF:000058">
    <property type="entry name" value="Sushi domain-containing protein 5"/>
    <property type="match status" value="1"/>
</dbReference>
<protein>
    <recommendedName>
        <fullName evidence="11">Sushi domain-containing protein 5</fullName>
    </recommendedName>
</protein>
<dbReference type="InterPro" id="IPR000436">
    <property type="entry name" value="Sushi_SCR_CCP_dom"/>
</dbReference>
<dbReference type="SMART" id="SM00445">
    <property type="entry name" value="LINK"/>
    <property type="match status" value="1"/>
</dbReference>
<accession>A0ABD0WAC9</accession>
<evidence type="ECO:0000256" key="5">
    <source>
        <dbReference type="SAM" id="MobiDB-lite"/>
    </source>
</evidence>
<feature type="compositionally biased region" description="Basic and acidic residues" evidence="5">
    <location>
        <begin position="294"/>
        <end position="309"/>
    </location>
</feature>
<dbReference type="Gene3D" id="3.10.100.10">
    <property type="entry name" value="Mannose-Binding Protein A, subunit A"/>
    <property type="match status" value="1"/>
</dbReference>
<dbReference type="SUPFAM" id="SSF57535">
    <property type="entry name" value="Complement control module/SCR domain"/>
    <property type="match status" value="1"/>
</dbReference>
<dbReference type="PANTHER" id="PTHR32493">
    <property type="entry name" value="SUSHI DOMAIN-CONTAINING PROTEIN 5"/>
    <property type="match status" value="1"/>
</dbReference>
<dbReference type="EMBL" id="JAGEUA010000011">
    <property type="protein sequence ID" value="KAL0962066.1"/>
    <property type="molecule type" value="Genomic_DNA"/>
</dbReference>
<evidence type="ECO:0000259" key="7">
    <source>
        <dbReference type="PROSITE" id="PS50923"/>
    </source>
</evidence>
<dbReference type="AlphaFoldDB" id="A0ABD0WAC9"/>
<evidence type="ECO:0000256" key="6">
    <source>
        <dbReference type="SAM" id="Phobius"/>
    </source>
</evidence>
<dbReference type="Proteomes" id="UP001557470">
    <property type="component" value="Unassembled WGS sequence"/>
</dbReference>
<dbReference type="InterPro" id="IPR016186">
    <property type="entry name" value="C-type_lectin-like/link_sf"/>
</dbReference>
<feature type="compositionally biased region" description="Acidic residues" evidence="5">
    <location>
        <begin position="415"/>
        <end position="429"/>
    </location>
</feature>
<keyword evidence="1 4" id="KW-0768">Sushi</keyword>
<keyword evidence="6" id="KW-0472">Membrane</keyword>
<proteinExistence type="predicted"/>
<keyword evidence="3" id="KW-1015">Disulfide bond</keyword>
<dbReference type="InterPro" id="IPR016187">
    <property type="entry name" value="CTDL_fold"/>
</dbReference>
<keyword evidence="10" id="KW-1185">Reference proteome</keyword>
<feature type="compositionally biased region" description="Basic and acidic residues" evidence="5">
    <location>
        <begin position="430"/>
        <end position="568"/>
    </location>
</feature>
<feature type="compositionally biased region" description="Basic and acidic residues" evidence="5">
    <location>
        <begin position="228"/>
        <end position="281"/>
    </location>
</feature>
<keyword evidence="2" id="KW-0732">Signal</keyword>
<dbReference type="PROSITE" id="PS50923">
    <property type="entry name" value="SUSHI"/>
    <property type="match status" value="1"/>
</dbReference>
<keyword evidence="6" id="KW-1133">Transmembrane helix</keyword>
<evidence type="ECO:0000256" key="3">
    <source>
        <dbReference type="ARBA" id="ARBA00023157"/>
    </source>
</evidence>
<feature type="compositionally biased region" description="Basic and acidic residues" evidence="5">
    <location>
        <begin position="678"/>
        <end position="687"/>
    </location>
</feature>
<evidence type="ECO:0000313" key="10">
    <source>
        <dbReference type="Proteomes" id="UP001557470"/>
    </source>
</evidence>
<dbReference type="FunFam" id="2.10.70.10:FF:000050">
    <property type="entry name" value="sushi domain-containing protein 5"/>
    <property type="match status" value="1"/>
</dbReference>
<dbReference type="Gene3D" id="2.10.70.10">
    <property type="entry name" value="Complement Module, domain 1"/>
    <property type="match status" value="1"/>
</dbReference>
<feature type="region of interest" description="Disordered" evidence="5">
    <location>
        <begin position="330"/>
        <end position="802"/>
    </location>
</feature>
<evidence type="ECO:0000256" key="1">
    <source>
        <dbReference type="ARBA" id="ARBA00022659"/>
    </source>
</evidence>
<gene>
    <name evidence="9" type="ORF">UPYG_G00335250</name>
</gene>
<evidence type="ECO:0000256" key="2">
    <source>
        <dbReference type="ARBA" id="ARBA00022729"/>
    </source>
</evidence>
<name>A0ABD0WAC9_UMBPY</name>
<comment type="caution">
    <text evidence="4">Lacks conserved residue(s) required for the propagation of feature annotation.</text>
</comment>
<dbReference type="SUPFAM" id="SSF56436">
    <property type="entry name" value="C-type lectin-like"/>
    <property type="match status" value="1"/>
</dbReference>
<comment type="caution">
    <text evidence="9">The sequence shown here is derived from an EMBL/GenBank/DDBJ whole genome shotgun (WGS) entry which is preliminary data.</text>
</comment>
<dbReference type="InterPro" id="IPR053298">
    <property type="entry name" value="Sushi_domain_protein"/>
</dbReference>
<evidence type="ECO:0000313" key="9">
    <source>
        <dbReference type="EMBL" id="KAL0962066.1"/>
    </source>
</evidence>
<dbReference type="Pfam" id="PF00193">
    <property type="entry name" value="Xlink"/>
    <property type="match status" value="1"/>
</dbReference>
<feature type="compositionally biased region" description="Basic and acidic residues" evidence="5">
    <location>
        <begin position="645"/>
        <end position="655"/>
    </location>
</feature>
<dbReference type="Pfam" id="PF00084">
    <property type="entry name" value="Sushi"/>
    <property type="match status" value="1"/>
</dbReference>
<evidence type="ECO:0000259" key="8">
    <source>
        <dbReference type="PROSITE" id="PS50963"/>
    </source>
</evidence>
<feature type="region of interest" description="Disordered" evidence="5">
    <location>
        <begin position="228"/>
        <end position="310"/>
    </location>
</feature>
<dbReference type="PROSITE" id="PS50963">
    <property type="entry name" value="LINK_2"/>
    <property type="match status" value="1"/>
</dbReference>
<feature type="region of interest" description="Disordered" evidence="5">
    <location>
        <begin position="836"/>
        <end position="857"/>
    </location>
</feature>
<evidence type="ECO:0008006" key="11">
    <source>
        <dbReference type="Google" id="ProtNLM"/>
    </source>
</evidence>